<dbReference type="OrthoDB" id="2804727at2759"/>
<accession>A0A371CYF7</accession>
<keyword evidence="2" id="KW-1185">Reference proteome</keyword>
<protein>
    <recommendedName>
        <fullName evidence="3">F-box domain-containing protein</fullName>
    </recommendedName>
</protein>
<reference evidence="1 2" key="1">
    <citation type="journal article" date="2018" name="Biotechnol. Biofuels">
        <title>Integrative visual omics of the white-rot fungus Polyporus brumalis exposes the biotechnological potential of its oxidative enzymes for delignifying raw plant biomass.</title>
        <authorList>
            <person name="Miyauchi S."/>
            <person name="Rancon A."/>
            <person name="Drula E."/>
            <person name="Hage H."/>
            <person name="Chaduli D."/>
            <person name="Favel A."/>
            <person name="Grisel S."/>
            <person name="Henrissat B."/>
            <person name="Herpoel-Gimbert I."/>
            <person name="Ruiz-Duenas F.J."/>
            <person name="Chevret D."/>
            <person name="Hainaut M."/>
            <person name="Lin J."/>
            <person name="Wang M."/>
            <person name="Pangilinan J."/>
            <person name="Lipzen A."/>
            <person name="Lesage-Meessen L."/>
            <person name="Navarro D."/>
            <person name="Riley R."/>
            <person name="Grigoriev I.V."/>
            <person name="Zhou S."/>
            <person name="Raouche S."/>
            <person name="Rosso M.N."/>
        </authorList>
    </citation>
    <scope>NUCLEOTIDE SEQUENCE [LARGE SCALE GENOMIC DNA]</scope>
    <source>
        <strain evidence="1 2">BRFM 1820</strain>
    </source>
</reference>
<evidence type="ECO:0000313" key="2">
    <source>
        <dbReference type="Proteomes" id="UP000256964"/>
    </source>
</evidence>
<sequence>MLFPFPIDVEEVIIDQLRNGRYALLKGSLVCKRWQPRCYYHIFRVVHIHTHRQLGLLNSTISLNKKIGEMVEVIILTPGPLVDRSSAALIDLAFVVLSPRLPNLSSVKVLAPRSGSMTTLTQIRVQKPAMACLRSYARIEELHLRSMSFSGPVHFFTVLASMRSLRTLHCCSVLVREPNATSGGQLESFTGSSLVTLPLSTLYVEEINEWLVKALLYLSRSTLEMLSIHITDRGQYDTAPRLSDMRRLCSLMVVVKAVQCDQLGTQEVEVVHNLVTTIPRGKLVFLEIKFSGYCSSAPAYGLEPVSGRLSVLERDLLMDHFSSLRAVSLTLPSGGSNSTSRWTDAFKTGLSQLEKRGLLSLTDPRVHV</sequence>
<evidence type="ECO:0008006" key="3">
    <source>
        <dbReference type="Google" id="ProtNLM"/>
    </source>
</evidence>
<dbReference type="Proteomes" id="UP000256964">
    <property type="component" value="Unassembled WGS sequence"/>
</dbReference>
<gene>
    <name evidence="1" type="ORF">OH76DRAFT_1013293</name>
</gene>
<organism evidence="1 2">
    <name type="scientific">Lentinus brumalis</name>
    <dbReference type="NCBI Taxonomy" id="2498619"/>
    <lineage>
        <taxon>Eukaryota</taxon>
        <taxon>Fungi</taxon>
        <taxon>Dikarya</taxon>
        <taxon>Basidiomycota</taxon>
        <taxon>Agaricomycotina</taxon>
        <taxon>Agaricomycetes</taxon>
        <taxon>Polyporales</taxon>
        <taxon>Polyporaceae</taxon>
        <taxon>Lentinus</taxon>
    </lineage>
</organism>
<name>A0A371CYF7_9APHY</name>
<proteinExistence type="predicted"/>
<dbReference type="EMBL" id="KZ857439">
    <property type="protein sequence ID" value="RDX45299.1"/>
    <property type="molecule type" value="Genomic_DNA"/>
</dbReference>
<dbReference type="AlphaFoldDB" id="A0A371CYF7"/>
<evidence type="ECO:0000313" key="1">
    <source>
        <dbReference type="EMBL" id="RDX45299.1"/>
    </source>
</evidence>